<dbReference type="InterPro" id="IPR025828">
    <property type="entry name" value="Put_sensor_dom"/>
</dbReference>
<evidence type="ECO:0000313" key="3">
    <source>
        <dbReference type="EMBL" id="SEW17556.1"/>
    </source>
</evidence>
<keyword evidence="1" id="KW-1133">Transmembrane helix</keyword>
<protein>
    <submittedName>
        <fullName evidence="3">Putative sensor</fullName>
    </submittedName>
</protein>
<keyword evidence="4" id="KW-1185">Reference proteome</keyword>
<dbReference type="AlphaFoldDB" id="A0A1I0PT22"/>
<feature type="domain" description="Putative sensor" evidence="2">
    <location>
        <begin position="14"/>
        <end position="192"/>
    </location>
</feature>
<proteinExistence type="predicted"/>
<gene>
    <name evidence="3" type="ORF">SAMN04487945_1930</name>
</gene>
<evidence type="ECO:0000256" key="1">
    <source>
        <dbReference type="SAM" id="Phobius"/>
    </source>
</evidence>
<keyword evidence="1" id="KW-0812">Transmembrane</keyword>
<organism evidence="3 4">
    <name type="scientific">Halobacterium jilantaiense</name>
    <dbReference type="NCBI Taxonomy" id="355548"/>
    <lineage>
        <taxon>Archaea</taxon>
        <taxon>Methanobacteriati</taxon>
        <taxon>Methanobacteriota</taxon>
        <taxon>Stenosarchaea group</taxon>
        <taxon>Halobacteria</taxon>
        <taxon>Halobacteriales</taxon>
        <taxon>Halobacteriaceae</taxon>
        <taxon>Halobacterium</taxon>
    </lineage>
</organism>
<keyword evidence="1" id="KW-0472">Membrane</keyword>
<accession>A0A1I0PT22</accession>
<name>A0A1I0PT22_9EURY</name>
<dbReference type="RefSeq" id="WP_089669174.1">
    <property type="nucleotide sequence ID" value="NZ_FOJA01000001.1"/>
</dbReference>
<dbReference type="EMBL" id="FOJA01000001">
    <property type="protein sequence ID" value="SEW17556.1"/>
    <property type="molecule type" value="Genomic_DNA"/>
</dbReference>
<evidence type="ECO:0000259" key="2">
    <source>
        <dbReference type="Pfam" id="PF13796"/>
    </source>
</evidence>
<sequence>MALRPLDVLRSPAYLLASFPLGVAYFAFVVGAASAGVSLLVFVVGVFVLAGGVAVARRLAVADARLAARLYDTPVPDLASPCVDGGLLATARAELLCPDSYRATGYLLTRFAVGVAGFAAVVTWLATAAALLATPLVYDRPDVSVGVAGAWTVDTLPMALGAACVGLAVAVAGAVAVAAAGRAAAVASVRLLAPAR</sequence>
<dbReference type="Proteomes" id="UP000198518">
    <property type="component" value="Unassembled WGS sequence"/>
</dbReference>
<feature type="transmembrane region" description="Helical" evidence="1">
    <location>
        <begin position="12"/>
        <end position="33"/>
    </location>
</feature>
<feature type="transmembrane region" description="Helical" evidence="1">
    <location>
        <begin position="111"/>
        <end position="138"/>
    </location>
</feature>
<dbReference type="STRING" id="355548.SAMN04487945_1930"/>
<feature type="transmembrane region" description="Helical" evidence="1">
    <location>
        <begin position="158"/>
        <end position="180"/>
    </location>
</feature>
<evidence type="ECO:0000313" key="4">
    <source>
        <dbReference type="Proteomes" id="UP000198518"/>
    </source>
</evidence>
<feature type="transmembrane region" description="Helical" evidence="1">
    <location>
        <begin position="39"/>
        <end position="60"/>
    </location>
</feature>
<dbReference type="Pfam" id="PF13796">
    <property type="entry name" value="Sensor"/>
    <property type="match status" value="1"/>
</dbReference>
<reference evidence="3 4" key="1">
    <citation type="submission" date="2016-10" db="EMBL/GenBank/DDBJ databases">
        <authorList>
            <person name="de Groot N.N."/>
        </authorList>
    </citation>
    <scope>NUCLEOTIDE SEQUENCE [LARGE SCALE GENOMIC DNA]</scope>
    <source>
        <strain evidence="3 4">CGMCC 1.5337</strain>
    </source>
</reference>